<keyword evidence="1" id="KW-0812">Transmembrane</keyword>
<gene>
    <name evidence="2" type="ORF">NM04_04745</name>
</gene>
<reference evidence="2" key="1">
    <citation type="submission" date="2014-10" db="EMBL/GenBank/DDBJ databases">
        <title>Massilia sp. genome.</title>
        <authorList>
            <person name="Xu B."/>
            <person name="Dai L."/>
            <person name="Huang Z."/>
        </authorList>
    </citation>
    <scope>NUCLEOTIDE SEQUENCE [LARGE SCALE GENOMIC DNA]</scope>
    <source>
        <strain evidence="2">CFS-1</strain>
    </source>
</reference>
<feature type="transmembrane region" description="Helical" evidence="1">
    <location>
        <begin position="148"/>
        <end position="166"/>
    </location>
</feature>
<dbReference type="EMBL" id="JSAB01000042">
    <property type="protein sequence ID" value="RNF31880.1"/>
    <property type="molecule type" value="Genomic_DNA"/>
</dbReference>
<feature type="transmembrane region" description="Helical" evidence="1">
    <location>
        <begin position="71"/>
        <end position="94"/>
    </location>
</feature>
<keyword evidence="1" id="KW-0472">Membrane</keyword>
<protein>
    <submittedName>
        <fullName evidence="2">Uncharacterized protein</fullName>
    </submittedName>
</protein>
<accession>A0A422QPC3</accession>
<feature type="transmembrane region" description="Helical" evidence="1">
    <location>
        <begin position="106"/>
        <end position="127"/>
    </location>
</feature>
<proteinExistence type="predicted"/>
<keyword evidence="3" id="KW-1185">Reference proteome</keyword>
<feature type="transmembrane region" description="Helical" evidence="1">
    <location>
        <begin position="27"/>
        <end position="51"/>
    </location>
</feature>
<evidence type="ECO:0000313" key="3">
    <source>
        <dbReference type="Proteomes" id="UP000283254"/>
    </source>
</evidence>
<name>A0A422QPC3_9BURK</name>
<organism evidence="2 3">
    <name type="scientific">Massilia aurea</name>
    <dbReference type="NCBI Taxonomy" id="373040"/>
    <lineage>
        <taxon>Bacteria</taxon>
        <taxon>Pseudomonadati</taxon>
        <taxon>Pseudomonadota</taxon>
        <taxon>Betaproteobacteria</taxon>
        <taxon>Burkholderiales</taxon>
        <taxon>Oxalobacteraceae</taxon>
        <taxon>Telluria group</taxon>
        <taxon>Massilia</taxon>
    </lineage>
</organism>
<evidence type="ECO:0000313" key="2">
    <source>
        <dbReference type="EMBL" id="RNF31880.1"/>
    </source>
</evidence>
<comment type="caution">
    <text evidence="2">The sequence shown here is derived from an EMBL/GenBank/DDBJ whole genome shotgun (WGS) entry which is preliminary data.</text>
</comment>
<evidence type="ECO:0000256" key="1">
    <source>
        <dbReference type="SAM" id="Phobius"/>
    </source>
</evidence>
<dbReference type="AlphaFoldDB" id="A0A422QPC3"/>
<keyword evidence="1" id="KW-1133">Transmembrane helix</keyword>
<sequence>MLFCGGSVLLSYHADLAYLPDFSLVDLAGLMASVTLIGLMLVVFFLFSCFLPGLTLRWFEHQWPLVPYRRYFDFTEMVILWISSVAIWAVYVLYGPELLSRVPATIKPYLSLFGTALVSAMIAMAASRRTAAGFSLKHWRHRLVSRHIVAFPLWIMLFVFPIQAALKFATAGDDSHEIPLAIGAVALLTIFNGVVYIAPLKEIRESIGIDAIIAVVILSLGLGLAIAFPQSVMQSLALGHRNAATLTVTGASCHSLARFGVPCAPALGKEGTIELENVNVLSRVGATVLLELLVEQSEAIDNAVASSSRAGILHIDEKGRRPYCPSAAANSAAACSACDARILQRAHSPADAGKDALAHYRKDLICIQLTVPKSDITNIAFGTKRQYSGYSGFNLLGQTGD</sequence>
<feature type="transmembrane region" description="Helical" evidence="1">
    <location>
        <begin position="178"/>
        <end position="200"/>
    </location>
</feature>
<feature type="transmembrane region" description="Helical" evidence="1">
    <location>
        <begin position="207"/>
        <end position="228"/>
    </location>
</feature>
<dbReference type="Proteomes" id="UP000283254">
    <property type="component" value="Unassembled WGS sequence"/>
</dbReference>